<name>A0A918M4B5_9ACTN</name>
<evidence type="ECO:0000313" key="4">
    <source>
        <dbReference type="Proteomes" id="UP000636661"/>
    </source>
</evidence>
<keyword evidence="2" id="KW-0812">Transmembrane</keyword>
<feature type="compositionally biased region" description="Pro residues" evidence="1">
    <location>
        <begin position="15"/>
        <end position="29"/>
    </location>
</feature>
<feature type="transmembrane region" description="Helical" evidence="2">
    <location>
        <begin position="52"/>
        <end position="73"/>
    </location>
</feature>
<gene>
    <name evidence="3" type="ORF">GCM10010274_25450</name>
</gene>
<keyword evidence="2" id="KW-0472">Membrane</keyword>
<feature type="region of interest" description="Disordered" evidence="1">
    <location>
        <begin position="1"/>
        <end position="46"/>
    </location>
</feature>
<keyword evidence="4" id="KW-1185">Reference proteome</keyword>
<dbReference type="Proteomes" id="UP000636661">
    <property type="component" value="Unassembled WGS sequence"/>
</dbReference>
<dbReference type="RefSeq" id="WP_189550880.1">
    <property type="nucleotide sequence ID" value="NZ_BMTP01000005.1"/>
</dbReference>
<reference evidence="3" key="1">
    <citation type="journal article" date="2014" name="Int. J. Syst. Evol. Microbiol.">
        <title>Complete genome sequence of Corynebacterium casei LMG S-19264T (=DSM 44701T), isolated from a smear-ripened cheese.</title>
        <authorList>
            <consortium name="US DOE Joint Genome Institute (JGI-PGF)"/>
            <person name="Walter F."/>
            <person name="Albersmeier A."/>
            <person name="Kalinowski J."/>
            <person name="Ruckert C."/>
        </authorList>
    </citation>
    <scope>NUCLEOTIDE SEQUENCE</scope>
    <source>
        <strain evidence="3">JCM 4391</strain>
    </source>
</reference>
<comment type="caution">
    <text evidence="3">The sequence shown here is derived from an EMBL/GenBank/DDBJ whole genome shotgun (WGS) entry which is preliminary data.</text>
</comment>
<proteinExistence type="predicted"/>
<evidence type="ECO:0000313" key="3">
    <source>
        <dbReference type="EMBL" id="GGU36875.1"/>
    </source>
</evidence>
<evidence type="ECO:0000256" key="1">
    <source>
        <dbReference type="SAM" id="MobiDB-lite"/>
    </source>
</evidence>
<protein>
    <submittedName>
        <fullName evidence="3">Uncharacterized protein</fullName>
    </submittedName>
</protein>
<sequence>MISEPELVGDDDGPIPRPYGAPFGDPPPGGAARAGTPADRDGGGRRFSPRPWMWALAGALVASALWAGGLYAYQAKGPDLGGYRAAEDLCADAKLAALGAEFGAPGEATQDMGESHQALDQAHCSVSFGGDEEAYSADVSYDLHKKTDPGPEFEPAETIGVWDDWDWKPVTGLGEQAFFAQDDEGFAALKVLDGQAVLSLFLSAQVAYDPDHENGTPEPTASALPGVRDLMVRDMRALMAELRR</sequence>
<dbReference type="EMBL" id="BMTP01000005">
    <property type="protein sequence ID" value="GGU36875.1"/>
    <property type="molecule type" value="Genomic_DNA"/>
</dbReference>
<organism evidence="3 4">
    <name type="scientific">Streptomyces lavendofoliae</name>
    <dbReference type="NCBI Taxonomy" id="67314"/>
    <lineage>
        <taxon>Bacteria</taxon>
        <taxon>Bacillati</taxon>
        <taxon>Actinomycetota</taxon>
        <taxon>Actinomycetes</taxon>
        <taxon>Kitasatosporales</taxon>
        <taxon>Streptomycetaceae</taxon>
        <taxon>Streptomyces</taxon>
    </lineage>
</organism>
<dbReference type="AlphaFoldDB" id="A0A918M4B5"/>
<reference evidence="3" key="2">
    <citation type="submission" date="2020-09" db="EMBL/GenBank/DDBJ databases">
        <authorList>
            <person name="Sun Q."/>
            <person name="Ohkuma M."/>
        </authorList>
    </citation>
    <scope>NUCLEOTIDE SEQUENCE</scope>
    <source>
        <strain evidence="3">JCM 4391</strain>
    </source>
</reference>
<accession>A0A918M4B5</accession>
<evidence type="ECO:0000256" key="2">
    <source>
        <dbReference type="SAM" id="Phobius"/>
    </source>
</evidence>
<keyword evidence="2" id="KW-1133">Transmembrane helix</keyword>